<keyword evidence="3" id="KW-1185">Reference proteome</keyword>
<dbReference type="OrthoDB" id="6162903at2759"/>
<evidence type="ECO:0000313" key="3">
    <source>
        <dbReference type="Proteomes" id="UP000677054"/>
    </source>
</evidence>
<feature type="compositionally biased region" description="Basic and acidic residues" evidence="1">
    <location>
        <begin position="70"/>
        <end position="84"/>
    </location>
</feature>
<reference evidence="2" key="1">
    <citation type="submission" date="2020-11" db="EMBL/GenBank/DDBJ databases">
        <authorList>
            <person name="Tran Van P."/>
        </authorList>
    </citation>
    <scope>NUCLEOTIDE SEQUENCE</scope>
</reference>
<organism evidence="2">
    <name type="scientific">Darwinula stevensoni</name>
    <dbReference type="NCBI Taxonomy" id="69355"/>
    <lineage>
        <taxon>Eukaryota</taxon>
        <taxon>Metazoa</taxon>
        <taxon>Ecdysozoa</taxon>
        <taxon>Arthropoda</taxon>
        <taxon>Crustacea</taxon>
        <taxon>Oligostraca</taxon>
        <taxon>Ostracoda</taxon>
        <taxon>Podocopa</taxon>
        <taxon>Podocopida</taxon>
        <taxon>Darwinulocopina</taxon>
        <taxon>Darwinuloidea</taxon>
        <taxon>Darwinulidae</taxon>
        <taxon>Darwinula</taxon>
    </lineage>
</organism>
<sequence>MGNIDSVPILSQYKSLVQVITGDAEGARETQENFIHTNPEFVNGLQEFVEGTLDHVDRVIYHILGERERENTDRKDDDGNHGIPDDGIPIPIPEKIFKDDDFGIAFQLENSALTGMVATKIQIKVDSPAETTERCRRSVAEDESLLFSPTLPDVPAWVQEKLPTSLIEGFAAGEAAWTNQTTADAVATTQTINAVLTIFLMLKLMMTGHQRSKPYYDEICRGHSQVDRCEQLLFESLNKYGDVGVVTVDGEEEEILEDSLGGLMYGMREMERSSLVGQGLMASLCDNDKSCMEQLRDGLLDAAAAFKKHLRLGRLYRRVKRGCLSRGIILPQENLAEMFKEHHTMPKNDFENAIKHIDTAIHEGVLPNPEKGITHSTIIDRDDLPNLRAKESPVPDFPGQFDAEVRYILHDIPKKSAVSKIGTVRYVRDLNTGEIVHMIGPQP</sequence>
<name>A0A7R9AET0_9CRUS</name>
<dbReference type="Proteomes" id="UP000677054">
    <property type="component" value="Unassembled WGS sequence"/>
</dbReference>
<accession>A0A7R9AET0</accession>
<gene>
    <name evidence="2" type="ORF">DSTB1V02_LOCUS12651</name>
</gene>
<feature type="region of interest" description="Disordered" evidence="1">
    <location>
        <begin position="70"/>
        <end position="90"/>
    </location>
</feature>
<protein>
    <submittedName>
        <fullName evidence="2">Uncharacterized protein</fullName>
    </submittedName>
</protein>
<evidence type="ECO:0000313" key="2">
    <source>
        <dbReference type="EMBL" id="CAD7252900.1"/>
    </source>
</evidence>
<proteinExistence type="predicted"/>
<dbReference type="EMBL" id="LR904525">
    <property type="protein sequence ID" value="CAD7252900.1"/>
    <property type="molecule type" value="Genomic_DNA"/>
</dbReference>
<dbReference type="EMBL" id="CAJPEV010005008">
    <property type="protein sequence ID" value="CAG0902615.1"/>
    <property type="molecule type" value="Genomic_DNA"/>
</dbReference>
<evidence type="ECO:0000256" key="1">
    <source>
        <dbReference type="SAM" id="MobiDB-lite"/>
    </source>
</evidence>
<dbReference type="AlphaFoldDB" id="A0A7R9AET0"/>